<dbReference type="RefSeq" id="WP_096184113.1">
    <property type="nucleotide sequence ID" value="NZ_BDUF01000109.1"/>
</dbReference>
<dbReference type="EMBL" id="BDUF01000109">
    <property type="protein sequence ID" value="GAX91899.1"/>
    <property type="molecule type" value="Genomic_DNA"/>
</dbReference>
<dbReference type="Proteomes" id="UP000217785">
    <property type="component" value="Unassembled WGS sequence"/>
</dbReference>
<reference evidence="3" key="1">
    <citation type="submission" date="2017-07" db="EMBL/GenBank/DDBJ databases">
        <title>Draft genome sequence of Effusibacillus lacus strain skLN1.</title>
        <authorList>
            <person name="Watanabe M."/>
            <person name="Kojima H."/>
            <person name="Fukui M."/>
        </authorList>
    </citation>
    <scope>NUCLEOTIDE SEQUENCE [LARGE SCALE GENOMIC DNA]</scope>
    <source>
        <strain evidence="3">skLN1</strain>
    </source>
</reference>
<accession>A0A292YSJ5</accession>
<proteinExistence type="predicted"/>
<organism evidence="2 3">
    <name type="scientific">Effusibacillus lacus</name>
    <dbReference type="NCBI Taxonomy" id="1348429"/>
    <lineage>
        <taxon>Bacteria</taxon>
        <taxon>Bacillati</taxon>
        <taxon>Bacillota</taxon>
        <taxon>Bacilli</taxon>
        <taxon>Bacillales</taxon>
        <taxon>Alicyclobacillaceae</taxon>
        <taxon>Effusibacillus</taxon>
    </lineage>
</organism>
<protein>
    <submittedName>
        <fullName evidence="2">Glycosyl transferase</fullName>
    </submittedName>
</protein>
<feature type="domain" description="Glycosyltransferase 2-like" evidence="1">
    <location>
        <begin position="5"/>
        <end position="119"/>
    </location>
</feature>
<dbReference type="PANTHER" id="PTHR48090:SF7">
    <property type="entry name" value="RFBJ PROTEIN"/>
    <property type="match status" value="1"/>
</dbReference>
<comment type="caution">
    <text evidence="2">The sequence shown here is derived from an EMBL/GenBank/DDBJ whole genome shotgun (WGS) entry which is preliminary data.</text>
</comment>
<dbReference type="AlphaFoldDB" id="A0A292YSJ5"/>
<evidence type="ECO:0000313" key="3">
    <source>
        <dbReference type="Proteomes" id="UP000217785"/>
    </source>
</evidence>
<dbReference type="OrthoDB" id="9810303at2"/>
<dbReference type="PANTHER" id="PTHR48090">
    <property type="entry name" value="UNDECAPRENYL-PHOSPHATE 4-DEOXY-4-FORMAMIDO-L-ARABINOSE TRANSFERASE-RELATED"/>
    <property type="match status" value="1"/>
</dbReference>
<dbReference type="InterPro" id="IPR050256">
    <property type="entry name" value="Glycosyltransferase_2"/>
</dbReference>
<dbReference type="CDD" id="cd04179">
    <property type="entry name" value="DPM_DPG-synthase_like"/>
    <property type="match status" value="1"/>
</dbReference>
<dbReference type="Gene3D" id="3.90.550.10">
    <property type="entry name" value="Spore Coat Polysaccharide Biosynthesis Protein SpsA, Chain A"/>
    <property type="match status" value="1"/>
</dbReference>
<dbReference type="InterPro" id="IPR029044">
    <property type="entry name" value="Nucleotide-diphossugar_trans"/>
</dbReference>
<name>A0A292YSJ5_9BACL</name>
<gene>
    <name evidence="2" type="ORF">EFBL_3590</name>
</gene>
<keyword evidence="2" id="KW-0808">Transferase</keyword>
<evidence type="ECO:0000259" key="1">
    <source>
        <dbReference type="Pfam" id="PF00535"/>
    </source>
</evidence>
<evidence type="ECO:0000313" key="2">
    <source>
        <dbReference type="EMBL" id="GAX91899.1"/>
    </source>
</evidence>
<dbReference type="InterPro" id="IPR001173">
    <property type="entry name" value="Glyco_trans_2-like"/>
</dbReference>
<sequence>MRVGVIIPAYNEAERIGATIQAVQSLPEVNEVLVVDDGSTDDTTSESLRAGARVVWHQRNYGKGQALRTGFQSIQSDIVVVVDADMGEGACEIRKLIQPVMEGVSDLTIAAFPPPEGKNGFGLVKGLAVWGIRRLTGFVASSPLSGQRAFRKEIISRLSLSDGYGAEVAMTIDVLRAGFRVSEVPVAMYNREYGRTLRGFLHRGRQFVHVLRALAERWEDSGEMPSAEEPTSSWR</sequence>
<dbReference type="GO" id="GO:0016740">
    <property type="term" value="F:transferase activity"/>
    <property type="evidence" value="ECO:0007669"/>
    <property type="project" value="UniProtKB-KW"/>
</dbReference>
<dbReference type="Pfam" id="PF00535">
    <property type="entry name" value="Glycos_transf_2"/>
    <property type="match status" value="1"/>
</dbReference>
<dbReference type="SUPFAM" id="SSF53448">
    <property type="entry name" value="Nucleotide-diphospho-sugar transferases"/>
    <property type="match status" value="1"/>
</dbReference>
<keyword evidence="3" id="KW-1185">Reference proteome</keyword>